<dbReference type="InterPro" id="IPR029069">
    <property type="entry name" value="HotDog_dom_sf"/>
</dbReference>
<feature type="region of interest" description="Disordered" evidence="1">
    <location>
        <begin position="234"/>
        <end position="266"/>
    </location>
</feature>
<dbReference type="EMBL" id="BNCD01000005">
    <property type="protein sequence ID" value="GHH76743.1"/>
    <property type="molecule type" value="Genomic_DNA"/>
</dbReference>
<dbReference type="SUPFAM" id="SSF54637">
    <property type="entry name" value="Thioesterase/thiol ester dehydrase-isomerase"/>
    <property type="match status" value="2"/>
</dbReference>
<name>A0A919G3A5_9ACTN</name>
<dbReference type="Proteomes" id="UP000603708">
    <property type="component" value="Unassembled WGS sequence"/>
</dbReference>
<dbReference type="Gene3D" id="3.10.129.10">
    <property type="entry name" value="Hotdog Thioesterase"/>
    <property type="match status" value="2"/>
</dbReference>
<keyword evidence="3" id="KW-1185">Reference proteome</keyword>
<accession>A0A919G3A5</accession>
<gene>
    <name evidence="2" type="ORF">GCM10018793_23180</name>
</gene>
<organism evidence="2 3">
    <name type="scientific">Streptomyces sulfonofaciens</name>
    <dbReference type="NCBI Taxonomy" id="68272"/>
    <lineage>
        <taxon>Bacteria</taxon>
        <taxon>Bacillati</taxon>
        <taxon>Actinomycetota</taxon>
        <taxon>Actinomycetes</taxon>
        <taxon>Kitasatosporales</taxon>
        <taxon>Streptomycetaceae</taxon>
        <taxon>Streptomyces</taxon>
    </lineage>
</organism>
<feature type="compositionally biased region" description="Pro residues" evidence="1">
    <location>
        <begin position="11"/>
        <end position="46"/>
    </location>
</feature>
<dbReference type="AlphaFoldDB" id="A0A919G3A5"/>
<feature type="region of interest" description="Disordered" evidence="1">
    <location>
        <begin position="1"/>
        <end position="49"/>
    </location>
</feature>
<comment type="caution">
    <text evidence="2">The sequence shown here is derived from an EMBL/GenBank/DDBJ whole genome shotgun (WGS) entry which is preliminary data.</text>
</comment>
<sequence>MDELTFDGIPLPIPPAPPAPQPAPPPTVAPASAAPPPAAPAQPGPPADLAGRLAARLQEAHAAVLGAHEAITAWQLSRAPRGRTAARLPYAPAPGTGEGPSEGAEAVVDAVSQVLRALATAPHAAEAAAGTGTATTATTRTGGTNTATGTGGTNAAACTSGPTDMAEAAEPGRTGGTTEAGRTGGTTEAAGARAEAGVGAGAVLLSWQRPIPPVPAGLRVAATDRGRQVLEGRSPLAGLTRVEPADAQERPWPPRPVLRYPPDPRPPARTTVARLAAAELDALAAGRFRAVLGAAFDQSGLPPEALPAPWPARLLADLALTGPRDGAHAQGRLLATTRPAADTAKAGAGTWAHLVAAALEALRVYVFWQGFHLCVPGARATPSTGRPVRVETLAPAGTTGAAGSTRAAGTTGPAVPPGAVLHMELHVSATGLLPLPYATADCQVTVGGRPLARLWDLGVTLVPAAGTEAMGWERRSPRTTASGRRAELDELQIAFLAEGDHGAVRLPGLPRVSARVRPRLPRGDFRLVDRMTRRPQSGGYRPGTEGAWEYDVPPDPWFVRENNGTLPQLALMEAALQPAGGFSGALGISGEYPDRSLSCRNLTGRARLLEDVELRGTTVEQRTVLRAHSPLPGGIMHRYDFSLSTGGRTFYTGEAVHGFLTPELLAGHQGLDGDAPRRPWLDDGSPAPGGVLRLHPAGDTRLGRGRLALLQEAWLVPEGGEHGAGYVLCEKPVRADDWFFEQHFPHDPVLPGSVSVQMLYQAVHAFALGTGLLDGLPEPRMHVAVGEELRWSYRGQILREHRRVRGEVHVREVRREGDRVLVRADGSVWRDEVRIYQVENLAADFRAALRGAQRGGA</sequence>
<dbReference type="Pfam" id="PF07977">
    <property type="entry name" value="FabA"/>
    <property type="match status" value="1"/>
</dbReference>
<reference evidence="2" key="2">
    <citation type="submission" date="2020-09" db="EMBL/GenBank/DDBJ databases">
        <authorList>
            <person name="Sun Q."/>
            <person name="Ohkuma M."/>
        </authorList>
    </citation>
    <scope>NUCLEOTIDE SEQUENCE</scope>
    <source>
        <strain evidence="2">JCM 5069</strain>
    </source>
</reference>
<dbReference type="InterPro" id="IPR013114">
    <property type="entry name" value="FabA_FabZ"/>
</dbReference>
<protein>
    <recommendedName>
        <fullName evidence="4">Trans-2-decenoyl-[acyl-carrier-protein] isomerase</fullName>
    </recommendedName>
</protein>
<evidence type="ECO:0000313" key="2">
    <source>
        <dbReference type="EMBL" id="GHH76743.1"/>
    </source>
</evidence>
<evidence type="ECO:0000313" key="3">
    <source>
        <dbReference type="Proteomes" id="UP000603708"/>
    </source>
</evidence>
<feature type="region of interest" description="Disordered" evidence="1">
    <location>
        <begin position="127"/>
        <end position="187"/>
    </location>
</feature>
<dbReference type="RefSeq" id="WP_189930859.1">
    <property type="nucleotide sequence ID" value="NZ_BNCD01000005.1"/>
</dbReference>
<evidence type="ECO:0008006" key="4">
    <source>
        <dbReference type="Google" id="ProtNLM"/>
    </source>
</evidence>
<evidence type="ECO:0000256" key="1">
    <source>
        <dbReference type="SAM" id="MobiDB-lite"/>
    </source>
</evidence>
<reference evidence="2" key="1">
    <citation type="journal article" date="2014" name="Int. J. Syst. Evol. Microbiol.">
        <title>Complete genome sequence of Corynebacterium casei LMG S-19264T (=DSM 44701T), isolated from a smear-ripened cheese.</title>
        <authorList>
            <consortium name="US DOE Joint Genome Institute (JGI-PGF)"/>
            <person name="Walter F."/>
            <person name="Albersmeier A."/>
            <person name="Kalinowski J."/>
            <person name="Ruckert C."/>
        </authorList>
    </citation>
    <scope>NUCLEOTIDE SEQUENCE</scope>
    <source>
        <strain evidence="2">JCM 5069</strain>
    </source>
</reference>
<proteinExistence type="predicted"/>
<feature type="compositionally biased region" description="Pro residues" evidence="1">
    <location>
        <begin position="251"/>
        <end position="266"/>
    </location>
</feature>